<accession>A0ABS8TER9</accession>
<organism evidence="1 2">
    <name type="scientific">Datura stramonium</name>
    <name type="common">Jimsonweed</name>
    <name type="synonym">Common thornapple</name>
    <dbReference type="NCBI Taxonomy" id="4076"/>
    <lineage>
        <taxon>Eukaryota</taxon>
        <taxon>Viridiplantae</taxon>
        <taxon>Streptophyta</taxon>
        <taxon>Embryophyta</taxon>
        <taxon>Tracheophyta</taxon>
        <taxon>Spermatophyta</taxon>
        <taxon>Magnoliopsida</taxon>
        <taxon>eudicotyledons</taxon>
        <taxon>Gunneridae</taxon>
        <taxon>Pentapetalae</taxon>
        <taxon>asterids</taxon>
        <taxon>lamiids</taxon>
        <taxon>Solanales</taxon>
        <taxon>Solanaceae</taxon>
        <taxon>Solanoideae</taxon>
        <taxon>Datureae</taxon>
        <taxon>Datura</taxon>
    </lineage>
</organism>
<gene>
    <name evidence="1" type="ORF">HAX54_009352</name>
</gene>
<reference evidence="1 2" key="1">
    <citation type="journal article" date="2021" name="BMC Genomics">
        <title>Datura genome reveals duplications of psychoactive alkaloid biosynthetic genes and high mutation rate following tissue culture.</title>
        <authorList>
            <person name="Rajewski A."/>
            <person name="Carter-House D."/>
            <person name="Stajich J."/>
            <person name="Litt A."/>
        </authorList>
    </citation>
    <scope>NUCLEOTIDE SEQUENCE [LARGE SCALE GENOMIC DNA]</scope>
    <source>
        <strain evidence="1">AR-01</strain>
    </source>
</reference>
<dbReference type="Proteomes" id="UP000823775">
    <property type="component" value="Unassembled WGS sequence"/>
</dbReference>
<protein>
    <submittedName>
        <fullName evidence="1">Uncharacterized protein</fullName>
    </submittedName>
</protein>
<name>A0ABS8TER9_DATST</name>
<evidence type="ECO:0000313" key="2">
    <source>
        <dbReference type="Proteomes" id="UP000823775"/>
    </source>
</evidence>
<sequence length="129" mass="14516">MQGHPGHGAFVSGGIPSWKHTWTTEEAVVIKLGDGLTTQELIIKVGKSDFPHFDGIELGLGSIRRAEFFSIDNIHLPTLKFSIHFDGLAIEWYQASARSRKMKKEALNRSSSFFKWFRPIDLKDVDGSK</sequence>
<dbReference type="EMBL" id="JACEIK010001507">
    <property type="protein sequence ID" value="MCD7469934.1"/>
    <property type="molecule type" value="Genomic_DNA"/>
</dbReference>
<evidence type="ECO:0000313" key="1">
    <source>
        <dbReference type="EMBL" id="MCD7469934.1"/>
    </source>
</evidence>
<proteinExistence type="predicted"/>
<comment type="caution">
    <text evidence="1">The sequence shown here is derived from an EMBL/GenBank/DDBJ whole genome shotgun (WGS) entry which is preliminary data.</text>
</comment>
<keyword evidence="2" id="KW-1185">Reference proteome</keyword>